<keyword evidence="2" id="KW-1185">Reference proteome</keyword>
<dbReference type="OrthoDB" id="7875567at2"/>
<evidence type="ECO:0000313" key="1">
    <source>
        <dbReference type="EMBL" id="SMO97210.1"/>
    </source>
</evidence>
<evidence type="ECO:0000313" key="2">
    <source>
        <dbReference type="Proteomes" id="UP000316030"/>
    </source>
</evidence>
<dbReference type="Gene3D" id="1.10.10.10">
    <property type="entry name" value="Winged helix-like DNA-binding domain superfamily/Winged helix DNA-binding domain"/>
    <property type="match status" value="1"/>
</dbReference>
<gene>
    <name evidence="1" type="ORF">SAMN06265173_13537</name>
</gene>
<reference evidence="1 2" key="1">
    <citation type="submission" date="2017-05" db="EMBL/GenBank/DDBJ databases">
        <authorList>
            <person name="Varghese N."/>
            <person name="Submissions S."/>
        </authorList>
    </citation>
    <scope>NUCLEOTIDE SEQUENCE [LARGE SCALE GENOMIC DNA]</scope>
    <source>
        <strain evidence="1 2">DSM 29506</strain>
    </source>
</reference>
<protein>
    <recommendedName>
        <fullName evidence="3">Helix-turn-helix domain-containing protein</fullName>
    </recommendedName>
</protein>
<dbReference type="Proteomes" id="UP000316030">
    <property type="component" value="Unassembled WGS sequence"/>
</dbReference>
<dbReference type="RefSeq" id="WP_142494677.1">
    <property type="nucleotide sequence ID" value="NZ_FXTO01000035.1"/>
</dbReference>
<proteinExistence type="predicted"/>
<name>A0A521FNS0_9RHOB</name>
<dbReference type="AlphaFoldDB" id="A0A521FNS0"/>
<sequence>MTQQTRMMVMVDAGEFAALRAEIEDLKSVIAGATITPRDEWETIKAHADRAGVQPQTVRTWIRAGRIDSKRVGNVTYVRG</sequence>
<accession>A0A521FNS0</accession>
<dbReference type="InterPro" id="IPR036388">
    <property type="entry name" value="WH-like_DNA-bd_sf"/>
</dbReference>
<dbReference type="EMBL" id="FXTO01000035">
    <property type="protein sequence ID" value="SMO97210.1"/>
    <property type="molecule type" value="Genomic_DNA"/>
</dbReference>
<organism evidence="1 2">
    <name type="scientific">Thalassovita litoralis</name>
    <dbReference type="NCBI Taxonomy" id="1010611"/>
    <lineage>
        <taxon>Bacteria</taxon>
        <taxon>Pseudomonadati</taxon>
        <taxon>Pseudomonadota</taxon>
        <taxon>Alphaproteobacteria</taxon>
        <taxon>Rhodobacterales</taxon>
        <taxon>Roseobacteraceae</taxon>
        <taxon>Thalassovita</taxon>
    </lineage>
</organism>
<evidence type="ECO:0008006" key="3">
    <source>
        <dbReference type="Google" id="ProtNLM"/>
    </source>
</evidence>